<protein>
    <submittedName>
        <fullName evidence="2">Uncharacterized protein</fullName>
    </submittedName>
</protein>
<comment type="caution">
    <text evidence="2">The sequence shown here is derived from an EMBL/GenBank/DDBJ whole genome shotgun (WGS) entry which is preliminary data.</text>
</comment>
<proteinExistence type="predicted"/>
<accession>A0AAD5MP88</accession>
<sequence>MASFFADIQPIHNAVAIESSMESPSVCGGPMTPQQMIQHQQQQAVIQGQPTATGQYDQGGRFTPQQQTQQGYPQGISESPGAMHIQQQQIMSGTAGGQGDVSPEMYARQQQQQQQMMNQQQQQQQQQQLMGQQQAMMSQQMVVPQQMGMMGGNPQQYYTQQAPQPQWTSQQQQMQPAHFVRQPPQMMNGAPVQRVMIQRVPYPPSTVK</sequence>
<reference evidence="2" key="1">
    <citation type="submission" date="2021-06" db="EMBL/GenBank/DDBJ databases">
        <title>Parelaphostrongylus tenuis whole genome reference sequence.</title>
        <authorList>
            <person name="Garwood T.J."/>
            <person name="Larsen P.A."/>
            <person name="Fountain-Jones N.M."/>
            <person name="Garbe J.R."/>
            <person name="Macchietto M.G."/>
            <person name="Kania S.A."/>
            <person name="Gerhold R.W."/>
            <person name="Richards J.E."/>
            <person name="Wolf T.M."/>
        </authorList>
    </citation>
    <scope>NUCLEOTIDE SEQUENCE</scope>
    <source>
        <strain evidence="2">MNPRO001-30</strain>
        <tissue evidence="2">Meninges</tissue>
    </source>
</reference>
<name>A0AAD5MP88_PARTN</name>
<dbReference type="Proteomes" id="UP001196413">
    <property type="component" value="Unassembled WGS sequence"/>
</dbReference>
<keyword evidence="3" id="KW-1185">Reference proteome</keyword>
<evidence type="ECO:0000313" key="2">
    <source>
        <dbReference type="EMBL" id="KAJ1352282.1"/>
    </source>
</evidence>
<evidence type="ECO:0000313" key="3">
    <source>
        <dbReference type="Proteomes" id="UP001196413"/>
    </source>
</evidence>
<organism evidence="2 3">
    <name type="scientific">Parelaphostrongylus tenuis</name>
    <name type="common">Meningeal worm</name>
    <dbReference type="NCBI Taxonomy" id="148309"/>
    <lineage>
        <taxon>Eukaryota</taxon>
        <taxon>Metazoa</taxon>
        <taxon>Ecdysozoa</taxon>
        <taxon>Nematoda</taxon>
        <taxon>Chromadorea</taxon>
        <taxon>Rhabditida</taxon>
        <taxon>Rhabditina</taxon>
        <taxon>Rhabditomorpha</taxon>
        <taxon>Strongyloidea</taxon>
        <taxon>Metastrongylidae</taxon>
        <taxon>Parelaphostrongylus</taxon>
    </lineage>
</organism>
<dbReference type="AlphaFoldDB" id="A0AAD5MP88"/>
<feature type="region of interest" description="Disordered" evidence="1">
    <location>
        <begin position="92"/>
        <end position="124"/>
    </location>
</feature>
<gene>
    <name evidence="2" type="ORF">KIN20_008581</name>
</gene>
<evidence type="ECO:0000256" key="1">
    <source>
        <dbReference type="SAM" id="MobiDB-lite"/>
    </source>
</evidence>
<feature type="compositionally biased region" description="Low complexity" evidence="1">
    <location>
        <begin position="109"/>
        <end position="124"/>
    </location>
</feature>
<dbReference type="EMBL" id="JAHQIW010001340">
    <property type="protein sequence ID" value="KAJ1352282.1"/>
    <property type="molecule type" value="Genomic_DNA"/>
</dbReference>